<dbReference type="Pfam" id="PF14196">
    <property type="entry name" value="ATC_hydrolase"/>
    <property type="match status" value="1"/>
</dbReference>
<dbReference type="OrthoDB" id="9805176at2"/>
<dbReference type="EMBL" id="FWZU01000001">
    <property type="protein sequence ID" value="SME94794.1"/>
    <property type="molecule type" value="Genomic_DNA"/>
</dbReference>
<name>A0A1X7CE14_9BACT</name>
<protein>
    <submittedName>
        <fullName evidence="1">L-2-amino-thiazoline-4-carboxylic acid hydrolase</fullName>
    </submittedName>
</protein>
<sequence length="156" mass="17871">MKEKPVTAFARRKIEAELYGQLYKTMTKKLGKEKALEIITENLYDGAFLAGQNFAKTAEGEPNLKHFSSIIEAWRMGNALEVENISLENNLLKMDVLSCKYQQAYYDMGLPDELCTLLSCSRDEPFAKGYSAHLRMERETTLAEGGKCCPFRFYWD</sequence>
<dbReference type="STRING" id="1519643.SAMN06295933_0729"/>
<keyword evidence="2" id="KW-1185">Reference proteome</keyword>
<dbReference type="RefSeq" id="WP_085098403.1">
    <property type="nucleotide sequence ID" value="NZ_FWZU01000001.1"/>
</dbReference>
<dbReference type="GO" id="GO:0016787">
    <property type="term" value="F:hydrolase activity"/>
    <property type="evidence" value="ECO:0007669"/>
    <property type="project" value="UniProtKB-KW"/>
</dbReference>
<dbReference type="Proteomes" id="UP000192906">
    <property type="component" value="Unassembled WGS sequence"/>
</dbReference>
<reference evidence="2" key="1">
    <citation type="submission" date="2017-04" db="EMBL/GenBank/DDBJ databases">
        <authorList>
            <person name="Varghese N."/>
            <person name="Submissions S."/>
        </authorList>
    </citation>
    <scope>NUCLEOTIDE SEQUENCE [LARGE SCALE GENOMIC DNA]</scope>
    <source>
        <strain evidence="2">K3S</strain>
    </source>
</reference>
<evidence type="ECO:0000313" key="1">
    <source>
        <dbReference type="EMBL" id="SME94794.1"/>
    </source>
</evidence>
<keyword evidence="1" id="KW-0378">Hydrolase</keyword>
<accession>A0A1X7CE14</accession>
<organism evidence="1 2">
    <name type="scientific">Desulfovibrio gilichinskyi</name>
    <dbReference type="NCBI Taxonomy" id="1519643"/>
    <lineage>
        <taxon>Bacteria</taxon>
        <taxon>Pseudomonadati</taxon>
        <taxon>Thermodesulfobacteriota</taxon>
        <taxon>Desulfovibrionia</taxon>
        <taxon>Desulfovibrionales</taxon>
        <taxon>Desulfovibrionaceae</taxon>
        <taxon>Desulfovibrio</taxon>
    </lineage>
</organism>
<evidence type="ECO:0000313" key="2">
    <source>
        <dbReference type="Proteomes" id="UP000192906"/>
    </source>
</evidence>
<dbReference type="AlphaFoldDB" id="A0A1X7CE14"/>
<proteinExistence type="predicted"/>
<gene>
    <name evidence="1" type="ORF">SAMN06295933_0729</name>
</gene>
<dbReference type="InterPro" id="IPR026002">
    <property type="entry name" value="ATC_hydrolase-like"/>
</dbReference>